<reference evidence="1" key="1">
    <citation type="submission" date="2021-01" db="EMBL/GenBank/DDBJ databases">
        <title>Whole genome shotgun sequence of Sphaerimonospora thailandensis NBRC 107569.</title>
        <authorList>
            <person name="Komaki H."/>
            <person name="Tamura T."/>
        </authorList>
    </citation>
    <scope>NUCLEOTIDE SEQUENCE</scope>
    <source>
        <strain evidence="1">NBRC 107569</strain>
    </source>
</reference>
<dbReference type="RefSeq" id="WP_204018868.1">
    <property type="nucleotide sequence ID" value="NZ_BOOG01000077.1"/>
</dbReference>
<dbReference type="Proteomes" id="UP000610966">
    <property type="component" value="Unassembled WGS sequence"/>
</dbReference>
<proteinExistence type="predicted"/>
<dbReference type="EMBL" id="BOOG01000077">
    <property type="protein sequence ID" value="GIH73232.1"/>
    <property type="molecule type" value="Genomic_DNA"/>
</dbReference>
<evidence type="ECO:0000313" key="2">
    <source>
        <dbReference type="Proteomes" id="UP000610966"/>
    </source>
</evidence>
<comment type="caution">
    <text evidence="1">The sequence shown here is derived from an EMBL/GenBank/DDBJ whole genome shotgun (WGS) entry which is preliminary data.</text>
</comment>
<name>A0A8J3W1X8_9ACTN</name>
<protein>
    <submittedName>
        <fullName evidence="1">Uncharacterized protein</fullName>
    </submittedName>
</protein>
<dbReference type="AlphaFoldDB" id="A0A8J3W1X8"/>
<gene>
    <name evidence="1" type="ORF">Mth01_54850</name>
</gene>
<accession>A0A8J3W1X8</accession>
<sequence>MGGDRTDLTATADEAFFHLRLFTDRLNAEAAAGEIAAAFDVLATAAAPHAVAGRRGDVAVRPPG</sequence>
<keyword evidence="2" id="KW-1185">Reference proteome</keyword>
<evidence type="ECO:0000313" key="1">
    <source>
        <dbReference type="EMBL" id="GIH73232.1"/>
    </source>
</evidence>
<organism evidence="1 2">
    <name type="scientific">Sphaerimonospora thailandensis</name>
    <dbReference type="NCBI Taxonomy" id="795644"/>
    <lineage>
        <taxon>Bacteria</taxon>
        <taxon>Bacillati</taxon>
        <taxon>Actinomycetota</taxon>
        <taxon>Actinomycetes</taxon>
        <taxon>Streptosporangiales</taxon>
        <taxon>Streptosporangiaceae</taxon>
        <taxon>Sphaerimonospora</taxon>
    </lineage>
</organism>